<dbReference type="EMBL" id="ML978210">
    <property type="protein sequence ID" value="KAF2028676.1"/>
    <property type="molecule type" value="Genomic_DNA"/>
</dbReference>
<dbReference type="PANTHER" id="PTHR33112:SF9">
    <property type="entry name" value="HETEROKARYON INCOMPATIBILITY DOMAIN-CONTAINING PROTEIN"/>
    <property type="match status" value="1"/>
</dbReference>
<gene>
    <name evidence="3" type="ORF">EK21DRAFT_28235</name>
</gene>
<evidence type="ECO:0000259" key="2">
    <source>
        <dbReference type="Pfam" id="PF06985"/>
    </source>
</evidence>
<dbReference type="OrthoDB" id="5362512at2759"/>
<evidence type="ECO:0000256" key="1">
    <source>
        <dbReference type="SAM" id="MobiDB-lite"/>
    </source>
</evidence>
<dbReference type="InterPro" id="IPR010730">
    <property type="entry name" value="HET"/>
</dbReference>
<keyword evidence="4" id="KW-1185">Reference proteome</keyword>
<feature type="region of interest" description="Disordered" evidence="1">
    <location>
        <begin position="199"/>
        <end position="220"/>
    </location>
</feature>
<feature type="non-terminal residue" evidence="3">
    <location>
        <position position="270"/>
    </location>
</feature>
<feature type="domain" description="Heterokaryon incompatibility" evidence="2">
    <location>
        <begin position="1"/>
        <end position="151"/>
    </location>
</feature>
<dbReference type="Proteomes" id="UP000799777">
    <property type="component" value="Unassembled WGS sequence"/>
</dbReference>
<feature type="non-terminal residue" evidence="3">
    <location>
        <position position="1"/>
    </location>
</feature>
<dbReference type="AlphaFoldDB" id="A0A9P4H5T4"/>
<comment type="caution">
    <text evidence="3">The sequence shown here is derived from an EMBL/GenBank/DDBJ whole genome shotgun (WGS) entry which is preliminary data.</text>
</comment>
<evidence type="ECO:0000313" key="3">
    <source>
        <dbReference type="EMBL" id="KAF2028676.1"/>
    </source>
</evidence>
<protein>
    <submittedName>
        <fullName evidence="3">HET-domain-containing protein</fullName>
    </submittedName>
</protein>
<organism evidence="3 4">
    <name type="scientific">Setomelanomma holmii</name>
    <dbReference type="NCBI Taxonomy" id="210430"/>
    <lineage>
        <taxon>Eukaryota</taxon>
        <taxon>Fungi</taxon>
        <taxon>Dikarya</taxon>
        <taxon>Ascomycota</taxon>
        <taxon>Pezizomycotina</taxon>
        <taxon>Dothideomycetes</taxon>
        <taxon>Pleosporomycetidae</taxon>
        <taxon>Pleosporales</taxon>
        <taxon>Pleosporineae</taxon>
        <taxon>Phaeosphaeriaceae</taxon>
        <taxon>Setomelanomma</taxon>
    </lineage>
</organism>
<evidence type="ECO:0000313" key="4">
    <source>
        <dbReference type="Proteomes" id="UP000799777"/>
    </source>
</evidence>
<proteinExistence type="predicted"/>
<accession>A0A9P4H5T4</accession>
<sequence>YACLSHCWGGFVPLRTTKATMEEFERGGILWEDVLLTFKHAIEMTYQLGLRYLWIDSLYIVRDDMQDWRHEGSKKAEIYAGSYVTVAAMNAPDSTAAFYLNGSRPYYRDWTIDFQQDDDSSKTYQISVHQLSTESDFESLPLMQRAWFFQERLLTPRIVHFADDVLYWECLEHTTDELGKASTNILNSKSYLLGAVEREPPQSTHARPRLTHSGNKSPDGARKWHRIVEAYTCLNLTFSKDKLPALQGVARSMQTERSGMYCAGLWEDTL</sequence>
<dbReference type="PANTHER" id="PTHR33112">
    <property type="entry name" value="DOMAIN PROTEIN, PUTATIVE-RELATED"/>
    <property type="match status" value="1"/>
</dbReference>
<name>A0A9P4H5T4_9PLEO</name>
<dbReference type="Pfam" id="PF06985">
    <property type="entry name" value="HET"/>
    <property type="match status" value="1"/>
</dbReference>
<reference evidence="3" key="1">
    <citation type="journal article" date="2020" name="Stud. Mycol.">
        <title>101 Dothideomycetes genomes: a test case for predicting lifestyles and emergence of pathogens.</title>
        <authorList>
            <person name="Haridas S."/>
            <person name="Albert R."/>
            <person name="Binder M."/>
            <person name="Bloem J."/>
            <person name="Labutti K."/>
            <person name="Salamov A."/>
            <person name="Andreopoulos B."/>
            <person name="Baker S."/>
            <person name="Barry K."/>
            <person name="Bills G."/>
            <person name="Bluhm B."/>
            <person name="Cannon C."/>
            <person name="Castanera R."/>
            <person name="Culley D."/>
            <person name="Daum C."/>
            <person name="Ezra D."/>
            <person name="Gonzalez J."/>
            <person name="Henrissat B."/>
            <person name="Kuo A."/>
            <person name="Liang C."/>
            <person name="Lipzen A."/>
            <person name="Lutzoni F."/>
            <person name="Magnuson J."/>
            <person name="Mondo S."/>
            <person name="Nolan M."/>
            <person name="Ohm R."/>
            <person name="Pangilinan J."/>
            <person name="Park H.-J."/>
            <person name="Ramirez L."/>
            <person name="Alfaro M."/>
            <person name="Sun H."/>
            <person name="Tritt A."/>
            <person name="Yoshinaga Y."/>
            <person name="Zwiers L.-H."/>
            <person name="Turgeon B."/>
            <person name="Goodwin S."/>
            <person name="Spatafora J."/>
            <person name="Crous P."/>
            <person name="Grigoriev I."/>
        </authorList>
    </citation>
    <scope>NUCLEOTIDE SEQUENCE</scope>
    <source>
        <strain evidence="3">CBS 110217</strain>
    </source>
</reference>